<dbReference type="InterPro" id="IPR046230">
    <property type="entry name" value="DUF6263"/>
</dbReference>
<dbReference type="Pfam" id="PF19777">
    <property type="entry name" value="DUF6263"/>
    <property type="match status" value="1"/>
</dbReference>
<dbReference type="EMBL" id="JBHLTS010000070">
    <property type="protein sequence ID" value="MFC0516976.1"/>
    <property type="molecule type" value="Genomic_DNA"/>
</dbReference>
<feature type="signal peptide" evidence="1">
    <location>
        <begin position="1"/>
        <end position="19"/>
    </location>
</feature>
<dbReference type="Proteomes" id="UP001589828">
    <property type="component" value="Unassembled WGS sequence"/>
</dbReference>
<reference evidence="2 3" key="1">
    <citation type="submission" date="2024-09" db="EMBL/GenBank/DDBJ databases">
        <authorList>
            <person name="Sun Q."/>
            <person name="Mori K."/>
        </authorList>
    </citation>
    <scope>NUCLEOTIDE SEQUENCE [LARGE SCALE GENOMIC DNA]</scope>
    <source>
        <strain evidence="2 3">NCAIM B.02415</strain>
    </source>
</reference>
<gene>
    <name evidence="2" type="ORF">ACFFGT_22395</name>
</gene>
<organism evidence="2 3">
    <name type="scientific">Mucilaginibacter angelicae</name>
    <dbReference type="NCBI Taxonomy" id="869718"/>
    <lineage>
        <taxon>Bacteria</taxon>
        <taxon>Pseudomonadati</taxon>
        <taxon>Bacteroidota</taxon>
        <taxon>Sphingobacteriia</taxon>
        <taxon>Sphingobacteriales</taxon>
        <taxon>Sphingobacteriaceae</taxon>
        <taxon>Mucilaginibacter</taxon>
    </lineage>
</organism>
<name>A0ABV6LC11_9SPHI</name>
<evidence type="ECO:0000256" key="1">
    <source>
        <dbReference type="SAM" id="SignalP"/>
    </source>
</evidence>
<comment type="caution">
    <text evidence="2">The sequence shown here is derived from an EMBL/GenBank/DDBJ whole genome shotgun (WGS) entry which is preliminary data.</text>
</comment>
<evidence type="ECO:0000313" key="3">
    <source>
        <dbReference type="Proteomes" id="UP001589828"/>
    </source>
</evidence>
<keyword evidence="3" id="KW-1185">Reference proteome</keyword>
<feature type="chain" id="PRO_5046948679" evidence="1">
    <location>
        <begin position="20"/>
        <end position="306"/>
    </location>
</feature>
<keyword evidence="1" id="KW-0732">Signal</keyword>
<evidence type="ECO:0000313" key="2">
    <source>
        <dbReference type="EMBL" id="MFC0516976.1"/>
    </source>
</evidence>
<dbReference type="RefSeq" id="WP_377024744.1">
    <property type="nucleotide sequence ID" value="NZ_JBHLTS010000070.1"/>
</dbReference>
<proteinExistence type="predicted"/>
<accession>A0ABV6LC11</accession>
<protein>
    <submittedName>
        <fullName evidence="2">DUF6263 family protein</fullName>
    </submittedName>
</protein>
<sequence>MKKILFAGVLAIISIAAHAQKVKPALKLTKGDTYYLVTSSVSEINQNMNGQANNINLNVGSKLSFKVLNADDSLYYMEVNYMILTMKMQLPTGNVAFDSNKKDAADVVSSLLAGLTNKPFTARITKTGKVRAVDNIEVMISSVIDGFPQAQGVQKEQLKTQLLQTFGSATIKGNIEMIMAIFPDKAVSKNDEWHVNTDIGGTMAAKLASVYRLVDVTPQNYVIHGEASINSDPAIDYKAMMGVAMKYNIKGTMVSDIKTDKITGWVTESNIKQVIDGTIDIKDSPQTPGGLSFPMSAKTETVITAK</sequence>